<feature type="transmembrane region" description="Helical" evidence="2">
    <location>
        <begin position="160"/>
        <end position="180"/>
    </location>
</feature>
<name>A0A9D2J624_9MICO</name>
<feature type="region of interest" description="Disordered" evidence="1">
    <location>
        <begin position="445"/>
        <end position="533"/>
    </location>
</feature>
<feature type="transmembrane region" description="Helical" evidence="2">
    <location>
        <begin position="363"/>
        <end position="387"/>
    </location>
</feature>
<dbReference type="EMBL" id="DXBY01000249">
    <property type="protein sequence ID" value="HIZ36984.1"/>
    <property type="molecule type" value="Genomic_DNA"/>
</dbReference>
<feature type="transmembrane region" description="Helical" evidence="2">
    <location>
        <begin position="337"/>
        <end position="357"/>
    </location>
</feature>
<keyword evidence="2" id="KW-0472">Membrane</keyword>
<accession>A0A9D2J624</accession>
<feature type="transmembrane region" description="Helical" evidence="2">
    <location>
        <begin position="21"/>
        <end position="43"/>
    </location>
</feature>
<comment type="caution">
    <text evidence="3">The sequence shown here is derived from an EMBL/GenBank/DDBJ whole genome shotgun (WGS) entry which is preliminary data.</text>
</comment>
<protein>
    <submittedName>
        <fullName evidence="3">Uncharacterized protein</fullName>
    </submittedName>
</protein>
<feature type="transmembrane region" description="Helical" evidence="2">
    <location>
        <begin position="237"/>
        <end position="256"/>
    </location>
</feature>
<evidence type="ECO:0000313" key="3">
    <source>
        <dbReference type="EMBL" id="HIZ36984.1"/>
    </source>
</evidence>
<feature type="compositionally biased region" description="Basic and acidic residues" evidence="1">
    <location>
        <begin position="207"/>
        <end position="219"/>
    </location>
</feature>
<feature type="compositionally biased region" description="Pro residues" evidence="1">
    <location>
        <begin position="471"/>
        <end position="509"/>
    </location>
</feature>
<sequence>MPEPHWHIYPVGMAGSLVRAVSSALVSIPLLAVLMILPFLAAWDVGTVGAYGPGDAGRAWTRWAELALGLSVLAFPVGALVVSVLNLLRTVLTLAGLRRAVRQGAPSTQVPHPVQWGMAAEWTGTGMIVSSLLVTAMLAFPQVLTAPVRTWVRQQVPLEGWSLVVLPAAVIALVVVFRAWRRGALADVTDRWGEDQRKAAEAAARARVPDPPRGPDGKLQDPSTLQRSPMDAAGDRVNTAAIVLTGIAVLGAAVTLPVGHSQIGAGLVTSRSEALLFTSSLLVLAVAFAGYVLGAVLQNAAQSRELRNLLAAVQQPAGPPPQLGPLARHWRALTAPWVDCLGLTGAMVLLLALPAAFLPDGSIARWAGPGLVLAGGLLVVAALVDVVGEHSTRERRNLVLARWPMPNPSTMTSEDRVDAAVEADVAGYGQQPGLYARMTAQQHAAQPYVPPAQQHAAQPYAPPAQQYPAQPYAPPGRGQPPPPPVNGAAPHPVPPGPPPAGGQPPPPAGPSAARRAWGLPKKIRGRGLGDLYR</sequence>
<evidence type="ECO:0000313" key="4">
    <source>
        <dbReference type="Proteomes" id="UP000824037"/>
    </source>
</evidence>
<keyword evidence="2" id="KW-1133">Transmembrane helix</keyword>
<feature type="compositionally biased region" description="Low complexity" evidence="1">
    <location>
        <begin position="445"/>
        <end position="470"/>
    </location>
</feature>
<feature type="transmembrane region" description="Helical" evidence="2">
    <location>
        <begin position="122"/>
        <end position="140"/>
    </location>
</feature>
<reference evidence="3" key="1">
    <citation type="journal article" date="2021" name="PeerJ">
        <title>Extensive microbial diversity within the chicken gut microbiome revealed by metagenomics and culture.</title>
        <authorList>
            <person name="Gilroy R."/>
            <person name="Ravi A."/>
            <person name="Getino M."/>
            <person name="Pursley I."/>
            <person name="Horton D.L."/>
            <person name="Alikhan N.F."/>
            <person name="Baker D."/>
            <person name="Gharbi K."/>
            <person name="Hall N."/>
            <person name="Watson M."/>
            <person name="Adriaenssens E.M."/>
            <person name="Foster-Nyarko E."/>
            <person name="Jarju S."/>
            <person name="Secka A."/>
            <person name="Antonio M."/>
            <person name="Oren A."/>
            <person name="Chaudhuri R.R."/>
            <person name="La Ragione R."/>
            <person name="Hildebrand F."/>
            <person name="Pallen M.J."/>
        </authorList>
    </citation>
    <scope>NUCLEOTIDE SEQUENCE</scope>
    <source>
        <strain evidence="3">ChiGjej4B4-7305</strain>
    </source>
</reference>
<dbReference type="Proteomes" id="UP000824037">
    <property type="component" value="Unassembled WGS sequence"/>
</dbReference>
<feature type="transmembrane region" description="Helical" evidence="2">
    <location>
        <begin position="276"/>
        <end position="297"/>
    </location>
</feature>
<proteinExistence type="predicted"/>
<dbReference type="AlphaFoldDB" id="A0A9D2J624"/>
<feature type="transmembrane region" description="Helical" evidence="2">
    <location>
        <begin position="63"/>
        <end position="88"/>
    </location>
</feature>
<evidence type="ECO:0000256" key="1">
    <source>
        <dbReference type="SAM" id="MobiDB-lite"/>
    </source>
</evidence>
<evidence type="ECO:0000256" key="2">
    <source>
        <dbReference type="SAM" id="Phobius"/>
    </source>
</evidence>
<gene>
    <name evidence="3" type="ORF">H9815_14520</name>
</gene>
<keyword evidence="2" id="KW-0812">Transmembrane</keyword>
<organism evidence="3 4">
    <name type="scientific">Candidatus Ruania gallistercoris</name>
    <dbReference type="NCBI Taxonomy" id="2838746"/>
    <lineage>
        <taxon>Bacteria</taxon>
        <taxon>Bacillati</taxon>
        <taxon>Actinomycetota</taxon>
        <taxon>Actinomycetes</taxon>
        <taxon>Micrococcales</taxon>
        <taxon>Ruaniaceae</taxon>
        <taxon>Ruania</taxon>
    </lineage>
</organism>
<feature type="region of interest" description="Disordered" evidence="1">
    <location>
        <begin position="199"/>
        <end position="231"/>
    </location>
</feature>
<reference evidence="3" key="2">
    <citation type="submission" date="2021-04" db="EMBL/GenBank/DDBJ databases">
        <authorList>
            <person name="Gilroy R."/>
        </authorList>
    </citation>
    <scope>NUCLEOTIDE SEQUENCE</scope>
    <source>
        <strain evidence="3">ChiGjej4B4-7305</strain>
    </source>
</reference>